<dbReference type="CDD" id="cd07714">
    <property type="entry name" value="RNaseJ_MBL-fold"/>
    <property type="match status" value="1"/>
</dbReference>
<dbReference type="Gene3D" id="3.10.20.580">
    <property type="match status" value="1"/>
</dbReference>
<organism evidence="7 9">
    <name type="scientific">Erysipelothrix amsterdamensis</name>
    <dbReference type="NCBI Taxonomy" id="2929157"/>
    <lineage>
        <taxon>Bacteria</taxon>
        <taxon>Bacillati</taxon>
        <taxon>Bacillota</taxon>
        <taxon>Erysipelotrichia</taxon>
        <taxon>Erysipelotrichales</taxon>
        <taxon>Erysipelotrichaceae</taxon>
        <taxon>Erysipelothrix</taxon>
    </lineage>
</organism>
<dbReference type="GO" id="GO:0003723">
    <property type="term" value="F:RNA binding"/>
    <property type="evidence" value="ECO:0007669"/>
    <property type="project" value="UniProtKB-KW"/>
</dbReference>
<evidence type="ECO:0000313" key="7">
    <source>
        <dbReference type="EMBL" id="CAH2761925.1"/>
    </source>
</evidence>
<keyword evidence="8" id="KW-1185">Reference proteome</keyword>
<dbReference type="Pfam" id="PF17770">
    <property type="entry name" value="RNase_J_C"/>
    <property type="match status" value="1"/>
</dbReference>
<dbReference type="InterPro" id="IPR001279">
    <property type="entry name" value="Metallo-B-lactamas"/>
</dbReference>
<evidence type="ECO:0000256" key="3">
    <source>
        <dbReference type="ARBA" id="ARBA00022839"/>
    </source>
</evidence>
<evidence type="ECO:0000313" key="6">
    <source>
        <dbReference type="EMBL" id="CAH2761917.1"/>
    </source>
</evidence>
<dbReference type="RefSeq" id="WP_003773289.1">
    <property type="nucleotide sequence ID" value="NZ_OW659477.1"/>
</dbReference>
<protein>
    <submittedName>
        <fullName evidence="7">Ribonuclease J</fullName>
        <ecNumber evidence="7">3.1.-.-</ecNumber>
    </submittedName>
</protein>
<keyword evidence="3" id="KW-0269">Exonuclease</keyword>
<reference evidence="7" key="1">
    <citation type="submission" date="2022-04" db="EMBL/GenBank/DDBJ databases">
        <authorList>
            <person name="Forde T."/>
        </authorList>
    </citation>
    <scope>NUCLEOTIDE SEQUENCE</scope>
    <source>
        <strain evidence="7">A18Y016a</strain>
        <strain evidence="6">A18Y020d</strain>
    </source>
</reference>
<dbReference type="PANTHER" id="PTHR43694:SF1">
    <property type="entry name" value="RIBONUCLEASE J"/>
    <property type="match status" value="1"/>
</dbReference>
<evidence type="ECO:0000259" key="5">
    <source>
        <dbReference type="SMART" id="SM00849"/>
    </source>
</evidence>
<dbReference type="SUPFAM" id="SSF56281">
    <property type="entry name" value="Metallo-hydrolase/oxidoreductase"/>
    <property type="match status" value="1"/>
</dbReference>
<sequence length="552" mass="62276">MDKIRFLALGGLDEDGKNMSVIEINDEIYVVDAGLKYPQTDQLGVEIVIPDLSYLKKNKKRVKAIFITHGHDDVMGALPYLVKEVNAPVYATPLIALMIEDLFKENKVKNAHIHKIKRNSRFKIGERRFVAFGLTHSIPDTFGIAIDTDQGYVVHSSEFIIDFDVRNQGFMCDVANISELGKKGVFLLTAESVASKRQGFTSPNHRITKRIERVFEETNERILVTLYEQNIYRLIEVIETAQKFKRKVFFYGEKQRRLMKHLERLNYYHMPKGLEIKPEQFNNDIKDVVVIVSDIGPSVFNKMGRIAMGEDQLVEVNENDHVIVASPVVPGTEAVAGAMINELYKDGVKVMSLNYKDVMPMHASVEDLKMMIALLKPKYYVPVKGEYQNLVANASVAVDMGISAGNIVILDNGQVAEFDEGRLKATSEILKLEDMLIDGKDHLDTSGLVLRDRQTLATDGSIIVGMVINNKTKEILGGPDVQSRGVIYLKDADNIMKEVGVILEQTILKLVEKHKYDNVTARNEARDVIAKYIYKQTGKRPMILPVIIEIHI</sequence>
<dbReference type="GO" id="GO:0046872">
    <property type="term" value="F:metal ion binding"/>
    <property type="evidence" value="ECO:0007669"/>
    <property type="project" value="InterPro"/>
</dbReference>
<keyword evidence="4" id="KW-0694">RNA-binding</keyword>
<keyword evidence="1" id="KW-0963">Cytoplasm</keyword>
<dbReference type="InterPro" id="IPR036866">
    <property type="entry name" value="RibonucZ/Hydroxyglut_hydro"/>
</dbReference>
<dbReference type="PANTHER" id="PTHR43694">
    <property type="entry name" value="RIBONUCLEASE J"/>
    <property type="match status" value="1"/>
</dbReference>
<dbReference type="SMR" id="A0AAU9VGP2"/>
<dbReference type="EC" id="3.1.-.-" evidence="7"/>
<gene>
    <name evidence="7" type="primary">rnj2</name>
    <name evidence="7" type="ORF">ERYAMS2_00951</name>
    <name evidence="6" type="ORF">ERYAMS_00657</name>
</gene>
<feature type="domain" description="Metallo-beta-lactamase" evidence="5">
    <location>
        <begin position="16"/>
        <end position="205"/>
    </location>
</feature>
<evidence type="ECO:0000256" key="1">
    <source>
        <dbReference type="ARBA" id="ARBA00022490"/>
    </source>
</evidence>
<evidence type="ECO:0000256" key="2">
    <source>
        <dbReference type="ARBA" id="ARBA00022722"/>
    </source>
</evidence>
<dbReference type="InterPro" id="IPR042173">
    <property type="entry name" value="RNase_J_2"/>
</dbReference>
<keyword evidence="7" id="KW-0378">Hydrolase</keyword>
<dbReference type="Gene3D" id="3.40.50.10710">
    <property type="entry name" value="Metallo-hydrolase/oxidoreductase"/>
    <property type="match status" value="1"/>
</dbReference>
<dbReference type="Pfam" id="PF00753">
    <property type="entry name" value="Lactamase_B"/>
    <property type="match status" value="1"/>
</dbReference>
<dbReference type="InterPro" id="IPR004613">
    <property type="entry name" value="RNase_J"/>
</dbReference>
<dbReference type="Pfam" id="PF22505">
    <property type="entry name" value="RNase_J_b_CASP"/>
    <property type="match status" value="1"/>
</dbReference>
<dbReference type="InterPro" id="IPR041636">
    <property type="entry name" value="RNase_J_C"/>
</dbReference>
<accession>A0AAU9VGP2</accession>
<proteinExistence type="predicted"/>
<dbReference type="InterPro" id="IPR055132">
    <property type="entry name" value="RNase_J_b_CASP"/>
</dbReference>
<dbReference type="EMBL" id="OW659496">
    <property type="protein sequence ID" value="CAH2761917.1"/>
    <property type="molecule type" value="Genomic_DNA"/>
</dbReference>
<evidence type="ECO:0000256" key="4">
    <source>
        <dbReference type="ARBA" id="ARBA00022884"/>
    </source>
</evidence>
<name>A0AAU9VGP2_9FIRM</name>
<dbReference type="Proteomes" id="UP001154095">
    <property type="component" value="Chromosome"/>
</dbReference>
<dbReference type="GeneID" id="41396214"/>
<dbReference type="AlphaFoldDB" id="A0AAU9VGP2"/>
<dbReference type="NCBIfam" id="TIGR00649">
    <property type="entry name" value="MG423"/>
    <property type="match status" value="1"/>
</dbReference>
<dbReference type="SMART" id="SM00849">
    <property type="entry name" value="Lactamase_B"/>
    <property type="match status" value="1"/>
</dbReference>
<dbReference type="Proteomes" id="UP001154111">
    <property type="component" value="Chromosome"/>
</dbReference>
<evidence type="ECO:0000313" key="9">
    <source>
        <dbReference type="Proteomes" id="UP001154111"/>
    </source>
</evidence>
<dbReference type="GO" id="GO:0004527">
    <property type="term" value="F:exonuclease activity"/>
    <property type="evidence" value="ECO:0007669"/>
    <property type="project" value="UniProtKB-KW"/>
</dbReference>
<keyword evidence="2" id="KW-0540">Nuclease</keyword>
<evidence type="ECO:0000313" key="8">
    <source>
        <dbReference type="Proteomes" id="UP001154095"/>
    </source>
</evidence>
<dbReference type="Gene3D" id="3.60.15.10">
    <property type="entry name" value="Ribonuclease Z/Hydroxyacylglutathione hydrolase-like"/>
    <property type="match status" value="1"/>
</dbReference>
<dbReference type="EMBL" id="OW659477">
    <property type="protein sequence ID" value="CAH2761925.1"/>
    <property type="molecule type" value="Genomic_DNA"/>
</dbReference>